<dbReference type="Proteomes" id="UP000623129">
    <property type="component" value="Unassembled WGS sequence"/>
</dbReference>
<evidence type="ECO:0000259" key="6">
    <source>
        <dbReference type="PROSITE" id="PS51005"/>
    </source>
</evidence>
<evidence type="ECO:0000256" key="5">
    <source>
        <dbReference type="ARBA" id="ARBA00023242"/>
    </source>
</evidence>
<evidence type="ECO:0000256" key="3">
    <source>
        <dbReference type="ARBA" id="ARBA00023125"/>
    </source>
</evidence>
<dbReference type="PROSITE" id="PS51005">
    <property type="entry name" value="NAC"/>
    <property type="match status" value="1"/>
</dbReference>
<dbReference type="GO" id="GO:0006355">
    <property type="term" value="P:regulation of DNA-templated transcription"/>
    <property type="evidence" value="ECO:0007669"/>
    <property type="project" value="InterPro"/>
</dbReference>
<keyword evidence="5" id="KW-0539">Nucleus</keyword>
<dbReference type="Pfam" id="PF02365">
    <property type="entry name" value="NAM"/>
    <property type="match status" value="1"/>
</dbReference>
<evidence type="ECO:0000313" key="8">
    <source>
        <dbReference type="Proteomes" id="UP000623129"/>
    </source>
</evidence>
<dbReference type="GO" id="GO:0003677">
    <property type="term" value="F:DNA binding"/>
    <property type="evidence" value="ECO:0007669"/>
    <property type="project" value="UniProtKB-KW"/>
</dbReference>
<keyword evidence="8" id="KW-1185">Reference proteome</keyword>
<dbReference type="Gene3D" id="2.170.150.80">
    <property type="entry name" value="NAC domain"/>
    <property type="match status" value="1"/>
</dbReference>
<dbReference type="GO" id="GO:0005634">
    <property type="term" value="C:nucleus"/>
    <property type="evidence" value="ECO:0007669"/>
    <property type="project" value="UniProtKB-SubCell"/>
</dbReference>
<evidence type="ECO:0000256" key="1">
    <source>
        <dbReference type="ARBA" id="ARBA00004123"/>
    </source>
</evidence>
<dbReference type="InterPro" id="IPR003441">
    <property type="entry name" value="NAC-dom"/>
</dbReference>
<comment type="subcellular location">
    <subcellularLocation>
        <location evidence="1">Nucleus</location>
    </subcellularLocation>
</comment>
<dbReference type="AlphaFoldDB" id="A0A833RIR1"/>
<comment type="caution">
    <text evidence="7">The sequence shown here is derived from an EMBL/GenBank/DDBJ whole genome shotgun (WGS) entry which is preliminary data.</text>
</comment>
<dbReference type="SUPFAM" id="SSF101941">
    <property type="entry name" value="NAC domain"/>
    <property type="match status" value="1"/>
</dbReference>
<keyword evidence="2" id="KW-0805">Transcription regulation</keyword>
<dbReference type="PANTHER" id="PTHR31744:SF208">
    <property type="entry name" value="(WILD MALAYSIAN BANANA) HYPOTHETICAL PROTEIN"/>
    <property type="match status" value="1"/>
</dbReference>
<proteinExistence type="predicted"/>
<organism evidence="7 8">
    <name type="scientific">Carex littledalei</name>
    <dbReference type="NCBI Taxonomy" id="544730"/>
    <lineage>
        <taxon>Eukaryota</taxon>
        <taxon>Viridiplantae</taxon>
        <taxon>Streptophyta</taxon>
        <taxon>Embryophyta</taxon>
        <taxon>Tracheophyta</taxon>
        <taxon>Spermatophyta</taxon>
        <taxon>Magnoliopsida</taxon>
        <taxon>Liliopsida</taxon>
        <taxon>Poales</taxon>
        <taxon>Cyperaceae</taxon>
        <taxon>Cyperoideae</taxon>
        <taxon>Cariceae</taxon>
        <taxon>Carex</taxon>
        <taxon>Carex subgen. Euthyceras</taxon>
    </lineage>
</organism>
<keyword evidence="4" id="KW-0804">Transcription</keyword>
<dbReference type="FunFam" id="2.170.150.80:FF:000002">
    <property type="entry name" value="Nac domain-containing protein 86"/>
    <property type="match status" value="1"/>
</dbReference>
<feature type="domain" description="NAC" evidence="6">
    <location>
        <begin position="6"/>
        <end position="156"/>
    </location>
</feature>
<evidence type="ECO:0000313" key="7">
    <source>
        <dbReference type="EMBL" id="KAF3336023.1"/>
    </source>
</evidence>
<evidence type="ECO:0000256" key="4">
    <source>
        <dbReference type="ARBA" id="ARBA00023163"/>
    </source>
</evidence>
<dbReference type="InterPro" id="IPR036093">
    <property type="entry name" value="NAC_dom_sf"/>
</dbReference>
<sequence length="374" mass="42440">MGALSLPPGFRFHPTDDELIGYYLKRKVEDLQIELEVIPVVDLYKFEPWELPEKSFLPKKDSEWFFFCPRDRKYPNGTRTNRATAVGYWKATGKDRKIACEPSTFGLRKTLVFYKGRAPGGERTDWIMHEYRICENLSHGCNSFLGAYALCHVVKRNNETNGQRAFSSIGLPAAANTNNYFSNTEGRLQANTSSDGNNSAVTDQFNISNASTPAYSLNSPLEIGRREIPTLPNSNSLKFPSTNEGIDDWMSTDNWLPDLMELNPNPNWNPMPPLSSISFLEEDHSLARGSHSTDAQPSTPTFPIQEMQMYNNNNADSLLQNQILELDTLMKYPFESSNGIENWNTMPSMALCRQASEEEAGLWLQDDNMFRMIN</sequence>
<gene>
    <name evidence="7" type="ORF">FCM35_KLT20530</name>
</gene>
<dbReference type="EMBL" id="SWLB01000008">
    <property type="protein sequence ID" value="KAF3336023.1"/>
    <property type="molecule type" value="Genomic_DNA"/>
</dbReference>
<keyword evidence="3" id="KW-0238">DNA-binding</keyword>
<protein>
    <submittedName>
        <fullName evidence="7">NAC domain-containing protein 45-like protein</fullName>
    </submittedName>
</protein>
<accession>A0A833RIR1</accession>
<dbReference type="OrthoDB" id="1931139at2759"/>
<reference evidence="7" key="1">
    <citation type="submission" date="2020-01" db="EMBL/GenBank/DDBJ databases">
        <title>Genome sequence of Kobresia littledalei, the first chromosome-level genome in the family Cyperaceae.</title>
        <authorList>
            <person name="Qu G."/>
        </authorList>
    </citation>
    <scope>NUCLEOTIDE SEQUENCE</scope>
    <source>
        <strain evidence="7">C.B.Clarke</strain>
        <tissue evidence="7">Leaf</tissue>
    </source>
</reference>
<dbReference type="PANTHER" id="PTHR31744">
    <property type="entry name" value="PROTEIN CUP-SHAPED COTYLEDON 2-RELATED"/>
    <property type="match status" value="1"/>
</dbReference>
<name>A0A833RIR1_9POAL</name>
<evidence type="ECO:0000256" key="2">
    <source>
        <dbReference type="ARBA" id="ARBA00023015"/>
    </source>
</evidence>